<accession>A0ABV5VVB7</accession>
<dbReference type="CDD" id="cd13921">
    <property type="entry name" value="Amicyanin"/>
    <property type="match status" value="1"/>
</dbReference>
<dbReference type="Pfam" id="PF03640">
    <property type="entry name" value="Lipoprotein_15"/>
    <property type="match status" value="4"/>
</dbReference>
<protein>
    <submittedName>
        <fullName evidence="7">Plastocyanin/azurin family copper-binding protein</fullName>
    </submittedName>
</protein>
<evidence type="ECO:0000256" key="2">
    <source>
        <dbReference type="ARBA" id="ARBA00022723"/>
    </source>
</evidence>
<dbReference type="SUPFAM" id="SSF49503">
    <property type="entry name" value="Cupredoxins"/>
    <property type="match status" value="1"/>
</dbReference>
<dbReference type="Gene3D" id="2.60.40.420">
    <property type="entry name" value="Cupredoxins - blue copper proteins"/>
    <property type="match status" value="1"/>
</dbReference>
<keyword evidence="5" id="KW-0732">Signal</keyword>
<keyword evidence="1" id="KW-0813">Transport</keyword>
<proteinExistence type="predicted"/>
<dbReference type="InterPro" id="IPR005297">
    <property type="entry name" value="Lipoprotein_repeat"/>
</dbReference>
<keyword evidence="4" id="KW-0186">Copper</keyword>
<dbReference type="RefSeq" id="WP_344911134.1">
    <property type="nucleotide sequence ID" value="NZ_BAAAYO010000010.1"/>
</dbReference>
<evidence type="ECO:0000256" key="4">
    <source>
        <dbReference type="ARBA" id="ARBA00023008"/>
    </source>
</evidence>
<dbReference type="InterPro" id="IPR035668">
    <property type="entry name" value="Amicyanin"/>
</dbReference>
<dbReference type="PANTHER" id="PTHR39335">
    <property type="entry name" value="BLL4220 PROTEIN"/>
    <property type="match status" value="1"/>
</dbReference>
<dbReference type="PROSITE" id="PS00196">
    <property type="entry name" value="COPPER_BLUE"/>
    <property type="match status" value="1"/>
</dbReference>
<dbReference type="InterPro" id="IPR008972">
    <property type="entry name" value="Cupredoxin"/>
</dbReference>
<dbReference type="InterPro" id="IPR028871">
    <property type="entry name" value="BlueCu_1_BS"/>
</dbReference>
<evidence type="ECO:0000313" key="7">
    <source>
        <dbReference type="EMBL" id="MFB9752249.1"/>
    </source>
</evidence>
<organism evidence="7 8">
    <name type="scientific">Paenibacillus hodogayensis</name>
    <dbReference type="NCBI Taxonomy" id="279208"/>
    <lineage>
        <taxon>Bacteria</taxon>
        <taxon>Bacillati</taxon>
        <taxon>Bacillota</taxon>
        <taxon>Bacilli</taxon>
        <taxon>Bacillales</taxon>
        <taxon>Paenibacillaceae</taxon>
        <taxon>Paenibacillus</taxon>
    </lineage>
</organism>
<feature type="domain" description="Blue (type 1) copper" evidence="6">
    <location>
        <begin position="472"/>
        <end position="551"/>
    </location>
</feature>
<keyword evidence="8" id="KW-1185">Reference proteome</keyword>
<dbReference type="EMBL" id="JBHMAG010000009">
    <property type="protein sequence ID" value="MFB9752249.1"/>
    <property type="molecule type" value="Genomic_DNA"/>
</dbReference>
<evidence type="ECO:0000256" key="3">
    <source>
        <dbReference type="ARBA" id="ARBA00022982"/>
    </source>
</evidence>
<dbReference type="Proteomes" id="UP001589619">
    <property type="component" value="Unassembled WGS sequence"/>
</dbReference>
<evidence type="ECO:0000256" key="1">
    <source>
        <dbReference type="ARBA" id="ARBA00022448"/>
    </source>
</evidence>
<reference evidence="7 8" key="1">
    <citation type="submission" date="2024-09" db="EMBL/GenBank/DDBJ databases">
        <authorList>
            <person name="Sun Q."/>
            <person name="Mori K."/>
        </authorList>
    </citation>
    <scope>NUCLEOTIDE SEQUENCE [LARGE SCALE GENOMIC DNA]</scope>
    <source>
        <strain evidence="7 8">JCM 12520</strain>
    </source>
</reference>
<gene>
    <name evidence="7" type="ORF">ACFFNY_11840</name>
</gene>
<feature type="chain" id="PRO_5046397746" evidence="5">
    <location>
        <begin position="27"/>
        <end position="551"/>
    </location>
</feature>
<dbReference type="Pfam" id="PF00127">
    <property type="entry name" value="Copper-bind"/>
    <property type="match status" value="1"/>
</dbReference>
<dbReference type="PANTHER" id="PTHR39335:SF1">
    <property type="entry name" value="BLL4220 PROTEIN"/>
    <property type="match status" value="1"/>
</dbReference>
<keyword evidence="3" id="KW-0249">Electron transport</keyword>
<evidence type="ECO:0000313" key="8">
    <source>
        <dbReference type="Proteomes" id="UP001589619"/>
    </source>
</evidence>
<name>A0ABV5VVB7_9BACL</name>
<comment type="caution">
    <text evidence="7">The sequence shown here is derived from an EMBL/GenBank/DDBJ whole genome shotgun (WGS) entry which is preliminary data.</text>
</comment>
<evidence type="ECO:0000256" key="5">
    <source>
        <dbReference type="SAM" id="SignalP"/>
    </source>
</evidence>
<dbReference type="InterPro" id="IPR000923">
    <property type="entry name" value="BlueCu_1"/>
</dbReference>
<keyword evidence="2" id="KW-0479">Metal-binding</keyword>
<evidence type="ECO:0000259" key="6">
    <source>
        <dbReference type="Pfam" id="PF00127"/>
    </source>
</evidence>
<sequence length="551" mass="57919">MNKFGRKLIALALGAALLLPAALASAETAPGQAGGAANVKTDAQTAEQLGLLAGDGNGVNADYLAKGSMRIQAAIVSLRLQGKLDEATAFTGKSNFDDASLVSAGNQAIMAYLHSHPEYGWTGEGANRFNPLAPISSQQLYKVLLEAAGYKSDSDFAYKDTETFAAGKGLTGIAGVSTLTNAHIATALVESLSAKLPGGGVLLDKLKQSGSVPAASVLPAGERIGLRADAALGTVLTDKEGQTLYVFSNDAQNLDACQGACIANWPLLDSEQLQIPATLDAADFSKTTHANGTQQWMYKGWPLYTFVKDKAAGSALGEGVNGVWFAAKPDYRVMIGSSPELGRYLTDGYGRTLYYFAKDMPQMSACEGMCLTNWPAYGSVSGSLPSTLNAADFGFITRADGSSQATYKGYPLYYFVKDAKHGDATGQNVNQVWFVVDTATFGVAPAEQPATEANGQLPAAPAAPADEAKTYRIDIKQFSFGSGPLTVEAGSSIVFTNYDDMKHNAVATGGSFSTPLLAKGESYTITLNEPGTYDYYCEPHKAFMTGQIVVK</sequence>
<feature type="signal peptide" evidence="5">
    <location>
        <begin position="1"/>
        <end position="26"/>
    </location>
</feature>